<evidence type="ECO:0000313" key="1">
    <source>
        <dbReference type="EMBL" id="CAJ0603692.1"/>
    </source>
</evidence>
<dbReference type="EMBL" id="CATQJL010000305">
    <property type="protein sequence ID" value="CAJ0603692.1"/>
    <property type="molecule type" value="Genomic_DNA"/>
</dbReference>
<evidence type="ECO:0000313" key="2">
    <source>
        <dbReference type="Proteomes" id="UP001176961"/>
    </source>
</evidence>
<dbReference type="AlphaFoldDB" id="A0AA36H494"/>
<organism evidence="1 2">
    <name type="scientific">Cylicocyclus nassatus</name>
    <name type="common">Nematode worm</name>
    <dbReference type="NCBI Taxonomy" id="53992"/>
    <lineage>
        <taxon>Eukaryota</taxon>
        <taxon>Metazoa</taxon>
        <taxon>Ecdysozoa</taxon>
        <taxon>Nematoda</taxon>
        <taxon>Chromadorea</taxon>
        <taxon>Rhabditida</taxon>
        <taxon>Rhabditina</taxon>
        <taxon>Rhabditomorpha</taxon>
        <taxon>Strongyloidea</taxon>
        <taxon>Strongylidae</taxon>
        <taxon>Cylicocyclus</taxon>
    </lineage>
</organism>
<name>A0AA36H494_CYLNA</name>
<dbReference type="Proteomes" id="UP001176961">
    <property type="component" value="Unassembled WGS sequence"/>
</dbReference>
<comment type="caution">
    <text evidence="1">The sequence shown here is derived from an EMBL/GenBank/DDBJ whole genome shotgun (WGS) entry which is preliminary data.</text>
</comment>
<sequence length="78" mass="8903">MGSSMAKSKRCEYVDHWHRPSKDIGSHFSKEYAEYWRRPAAEKGAEFSMIKNEYSYISGSYGSSGANSNRYSTFASSR</sequence>
<keyword evidence="2" id="KW-1185">Reference proteome</keyword>
<protein>
    <submittedName>
        <fullName evidence="1">Uncharacterized protein</fullName>
    </submittedName>
</protein>
<accession>A0AA36H494</accession>
<reference evidence="1" key="1">
    <citation type="submission" date="2023-07" db="EMBL/GenBank/DDBJ databases">
        <authorList>
            <consortium name="CYATHOMIX"/>
        </authorList>
    </citation>
    <scope>NUCLEOTIDE SEQUENCE</scope>
    <source>
        <strain evidence="1">N/A</strain>
    </source>
</reference>
<proteinExistence type="predicted"/>
<gene>
    <name evidence="1" type="ORF">CYNAS_LOCUS15675</name>
</gene>